<reference evidence="10" key="1">
    <citation type="journal article" date="2014" name="Science">
        <title>Ancient hybridizations among the ancestral genomes of bread wheat.</title>
        <authorList>
            <consortium name="International Wheat Genome Sequencing Consortium,"/>
            <person name="Marcussen T."/>
            <person name="Sandve S.R."/>
            <person name="Heier L."/>
            <person name="Spannagl M."/>
            <person name="Pfeifer M."/>
            <person name="Jakobsen K.S."/>
            <person name="Wulff B.B."/>
            <person name="Steuernagel B."/>
            <person name="Mayer K.F."/>
            <person name="Olsen O.A."/>
        </authorList>
    </citation>
    <scope>NUCLEOTIDE SEQUENCE [LARGE SCALE GENOMIC DNA]</scope>
    <source>
        <strain evidence="10">cv. AL8/78</strain>
    </source>
</reference>
<dbReference type="Gene3D" id="2.30.30.380">
    <property type="entry name" value="Zn-finger domain of Sec23/24"/>
    <property type="match status" value="1"/>
</dbReference>
<dbReference type="SUPFAM" id="SSF81995">
    <property type="entry name" value="beta-sandwich domain of Sec23/24"/>
    <property type="match status" value="1"/>
</dbReference>
<dbReference type="GO" id="GO:0006886">
    <property type="term" value="P:intracellular protein transport"/>
    <property type="evidence" value="ECO:0007669"/>
    <property type="project" value="InterPro"/>
</dbReference>
<evidence type="ECO:0000256" key="2">
    <source>
        <dbReference type="ARBA" id="ARBA00008334"/>
    </source>
</evidence>
<feature type="compositionally biased region" description="Low complexity" evidence="6">
    <location>
        <begin position="45"/>
        <end position="57"/>
    </location>
</feature>
<reference evidence="9" key="4">
    <citation type="submission" date="2019-03" db="UniProtKB">
        <authorList>
            <consortium name="EnsemblPlants"/>
        </authorList>
    </citation>
    <scope>IDENTIFICATION</scope>
</reference>
<keyword evidence="4" id="KW-0653">Protein transport</keyword>
<reference evidence="9" key="5">
    <citation type="journal article" date="2021" name="G3 (Bethesda)">
        <title>Aegilops tauschii genome assembly Aet v5.0 features greater sequence contiguity and improved annotation.</title>
        <authorList>
            <person name="Wang L."/>
            <person name="Zhu T."/>
            <person name="Rodriguez J.C."/>
            <person name="Deal K.R."/>
            <person name="Dubcovsky J."/>
            <person name="McGuire P.E."/>
            <person name="Lux T."/>
            <person name="Spannagl M."/>
            <person name="Mayer K.F.X."/>
            <person name="Baldrich P."/>
            <person name="Meyers B.C."/>
            <person name="Huo N."/>
            <person name="Gu Y.Q."/>
            <person name="Zhou H."/>
            <person name="Devos K.M."/>
            <person name="Bennetzen J.L."/>
            <person name="Unver T."/>
            <person name="Budak H."/>
            <person name="Gulick P.J."/>
            <person name="Galiba G."/>
            <person name="Kalapos B."/>
            <person name="Nelson D.R."/>
            <person name="Li P."/>
            <person name="You F.M."/>
            <person name="Luo M.C."/>
            <person name="Dvorak J."/>
        </authorList>
    </citation>
    <scope>NUCLEOTIDE SEQUENCE [LARGE SCALE GENOMIC DNA]</scope>
    <source>
        <strain evidence="9">cv. AL8/78</strain>
    </source>
</reference>
<evidence type="ECO:0000256" key="4">
    <source>
        <dbReference type="ARBA" id="ARBA00022927"/>
    </source>
</evidence>
<evidence type="ECO:0008006" key="11">
    <source>
        <dbReference type="Google" id="ProtNLM"/>
    </source>
</evidence>
<dbReference type="Gramene" id="AET2Gv20025000.2">
    <property type="protein sequence ID" value="AET2Gv20025000.2"/>
    <property type="gene ID" value="AET2Gv20025000"/>
</dbReference>
<feature type="compositionally biased region" description="Pro residues" evidence="6">
    <location>
        <begin position="18"/>
        <end position="44"/>
    </location>
</feature>
<feature type="compositionally biased region" description="Low complexity" evidence="6">
    <location>
        <begin position="65"/>
        <end position="79"/>
    </location>
</feature>
<dbReference type="GO" id="GO:0000149">
    <property type="term" value="F:SNARE binding"/>
    <property type="evidence" value="ECO:0007669"/>
    <property type="project" value="TreeGrafter"/>
</dbReference>
<dbReference type="PANTHER" id="PTHR13803:SF39">
    <property type="entry name" value="SECRETORY 24AB, ISOFORM A"/>
    <property type="match status" value="1"/>
</dbReference>
<comment type="similarity">
    <text evidence="2">Belongs to the SEC23/SEC24 family. SEC24 subfamily.</text>
</comment>
<dbReference type="InterPro" id="IPR006895">
    <property type="entry name" value="Znf_Sec23_Sec24"/>
</dbReference>
<dbReference type="InterPro" id="IPR036465">
    <property type="entry name" value="vWFA_dom_sf"/>
</dbReference>
<dbReference type="Gene3D" id="3.40.50.410">
    <property type="entry name" value="von Willebrand factor, type A domain"/>
    <property type="match status" value="1"/>
</dbReference>
<reference evidence="10" key="2">
    <citation type="journal article" date="2017" name="Nat. Plants">
        <title>The Aegilops tauschii genome reveals multiple impacts of transposons.</title>
        <authorList>
            <person name="Zhao G."/>
            <person name="Zou C."/>
            <person name="Li K."/>
            <person name="Wang K."/>
            <person name="Li T."/>
            <person name="Gao L."/>
            <person name="Zhang X."/>
            <person name="Wang H."/>
            <person name="Yang Z."/>
            <person name="Liu X."/>
            <person name="Jiang W."/>
            <person name="Mao L."/>
            <person name="Kong X."/>
            <person name="Jiao Y."/>
            <person name="Jia J."/>
        </authorList>
    </citation>
    <scope>NUCLEOTIDE SEQUENCE [LARGE SCALE GENOMIC DNA]</scope>
    <source>
        <strain evidence="10">cv. AL8/78</strain>
    </source>
</reference>
<evidence type="ECO:0000256" key="3">
    <source>
        <dbReference type="ARBA" id="ARBA00022448"/>
    </source>
</evidence>
<dbReference type="PANTHER" id="PTHR13803">
    <property type="entry name" value="SEC24-RELATED PROTEIN"/>
    <property type="match status" value="1"/>
</dbReference>
<dbReference type="CDD" id="cd01479">
    <property type="entry name" value="Sec24-like"/>
    <property type="match status" value="1"/>
</dbReference>
<dbReference type="GO" id="GO:0090110">
    <property type="term" value="P:COPII-coated vesicle cargo loading"/>
    <property type="evidence" value="ECO:0007669"/>
    <property type="project" value="TreeGrafter"/>
</dbReference>
<comment type="subcellular location">
    <subcellularLocation>
        <location evidence="1">Golgi apparatus membrane</location>
    </subcellularLocation>
</comment>
<feature type="compositionally biased region" description="Low complexity" evidence="6">
    <location>
        <begin position="1"/>
        <end position="14"/>
    </location>
</feature>
<evidence type="ECO:0000259" key="8">
    <source>
        <dbReference type="Pfam" id="PF04811"/>
    </source>
</evidence>
<feature type="domain" description="Zinc finger Sec23/Sec24-type" evidence="7">
    <location>
        <begin position="315"/>
        <end position="352"/>
    </location>
</feature>
<evidence type="ECO:0000256" key="5">
    <source>
        <dbReference type="ARBA" id="ARBA00023034"/>
    </source>
</evidence>
<evidence type="ECO:0000256" key="6">
    <source>
        <dbReference type="SAM" id="MobiDB-lite"/>
    </source>
</evidence>
<dbReference type="GO" id="GO:0000139">
    <property type="term" value="C:Golgi membrane"/>
    <property type="evidence" value="ECO:0007669"/>
    <property type="project" value="UniProtKB-SubCell"/>
</dbReference>
<evidence type="ECO:0000313" key="10">
    <source>
        <dbReference type="Proteomes" id="UP000015105"/>
    </source>
</evidence>
<proteinExistence type="inferred from homology"/>
<feature type="region of interest" description="Disordered" evidence="6">
    <location>
        <begin position="1"/>
        <end position="213"/>
    </location>
</feature>
<feature type="compositionally biased region" description="Pro residues" evidence="6">
    <location>
        <begin position="167"/>
        <end position="176"/>
    </location>
</feature>
<sequence>PRGPFGAAPPAAMGGYRGPPPPQGSFGAGPPPPGPFSAAPPPQGPFGMAPPAQGPFGAAPPPSQGPFGATTPPSQGPIGAAPPPQGPFSATPTQGPFGATRPPQGPFGAVPSSQGPFGTAPPPFRPPPSALLQPQSPTGNTMPSPTYVRPPPVQSQPQPVQGYYPGGPNPQFPPSRPSFQQPMQNMPPPSMGPPSSYSNQPAYPTTGPPMGTLQTLVEDFQSLSVSSAPGSLDPGVDVNGLPRPLYGDEEPAKVLEAFPLNCHPRYFRLTTHTIPASQSLVSRWHLPLGAVVHPLAEAPDGEEVPVVNFGSAGVIRCRRCRTYINPYATFADAGRKWRCNLCTLLNDVPGEYFCALDASGRRFDADQRPELSKGTVEFVAPTEYMVRPPMPPSYFFLIDVSVSAVRSGLLEVVAKTIKSCLDDLLGFPRTQIGFLTFDSTLHFHNFKSSLSQPQMMVVADLDDVFLPLPDDLLVNLVDSRHVVESFLDNLPNMFQDNVNVESALGPALKAAFMVMGQIGGKLLVFQSTLPSLGIGRLRLRGDDVRAYGTDKEHILRIPEDPFYKQMAAEFTKNQIAVDIFSLSDKYCDIASLGSLAKYTGGQVYHYPSFQATTHGEKLKHELSRDLTRETAWESVMRIRCGKGFRFYAQLHVYHLPIYFLAC</sequence>
<dbReference type="InterPro" id="IPR006896">
    <property type="entry name" value="Sec23/24_trunk_dom"/>
</dbReference>
<dbReference type="InterPro" id="IPR041742">
    <property type="entry name" value="Sec24-like_trunk_dom"/>
</dbReference>
<dbReference type="Pfam" id="PF04811">
    <property type="entry name" value="Sec23_trunk"/>
    <property type="match status" value="1"/>
</dbReference>
<feature type="domain" description="Sec23/Sec24 trunk" evidence="8">
    <location>
        <begin position="389"/>
        <end position="625"/>
    </location>
</feature>
<keyword evidence="3" id="KW-0813">Transport</keyword>
<dbReference type="Pfam" id="PF04810">
    <property type="entry name" value="zf-Sec23_Sec24"/>
    <property type="match status" value="1"/>
</dbReference>
<dbReference type="EnsemblPlants" id="AET2Gv20025000.2">
    <property type="protein sequence ID" value="AET2Gv20025000.2"/>
    <property type="gene ID" value="AET2Gv20025000"/>
</dbReference>
<evidence type="ECO:0000259" key="7">
    <source>
        <dbReference type="Pfam" id="PF04810"/>
    </source>
</evidence>
<reference evidence="9" key="3">
    <citation type="journal article" date="2017" name="Nature">
        <title>Genome sequence of the progenitor of the wheat D genome Aegilops tauschii.</title>
        <authorList>
            <person name="Luo M.C."/>
            <person name="Gu Y.Q."/>
            <person name="Puiu D."/>
            <person name="Wang H."/>
            <person name="Twardziok S.O."/>
            <person name="Deal K.R."/>
            <person name="Huo N."/>
            <person name="Zhu T."/>
            <person name="Wang L."/>
            <person name="Wang Y."/>
            <person name="McGuire P.E."/>
            <person name="Liu S."/>
            <person name="Long H."/>
            <person name="Ramasamy R.K."/>
            <person name="Rodriguez J.C."/>
            <person name="Van S.L."/>
            <person name="Yuan L."/>
            <person name="Wang Z."/>
            <person name="Xia Z."/>
            <person name="Xiao L."/>
            <person name="Anderson O.D."/>
            <person name="Ouyang S."/>
            <person name="Liang Y."/>
            <person name="Zimin A.V."/>
            <person name="Pertea G."/>
            <person name="Qi P."/>
            <person name="Bennetzen J.L."/>
            <person name="Dai X."/>
            <person name="Dawson M.W."/>
            <person name="Muller H.G."/>
            <person name="Kugler K."/>
            <person name="Rivarola-Duarte L."/>
            <person name="Spannagl M."/>
            <person name="Mayer K.F.X."/>
            <person name="Lu F.H."/>
            <person name="Bevan M.W."/>
            <person name="Leroy P."/>
            <person name="Li P."/>
            <person name="You F.M."/>
            <person name="Sun Q."/>
            <person name="Liu Z."/>
            <person name="Lyons E."/>
            <person name="Wicker T."/>
            <person name="Salzberg S.L."/>
            <person name="Devos K.M."/>
            <person name="Dvorak J."/>
        </authorList>
    </citation>
    <scope>NUCLEOTIDE SEQUENCE [LARGE SCALE GENOMIC DNA]</scope>
    <source>
        <strain evidence="9">cv. AL8/78</strain>
    </source>
</reference>
<accession>A0A453A8E0</accession>
<dbReference type="GO" id="GO:0008270">
    <property type="term" value="F:zinc ion binding"/>
    <property type="evidence" value="ECO:0007669"/>
    <property type="project" value="InterPro"/>
</dbReference>
<feature type="compositionally biased region" description="Pro residues" evidence="6">
    <location>
        <begin position="119"/>
        <end position="129"/>
    </location>
</feature>
<dbReference type="InterPro" id="IPR050550">
    <property type="entry name" value="SEC23_SEC24_subfamily"/>
</dbReference>
<dbReference type="AlphaFoldDB" id="A0A453A8E0"/>
<organism evidence="9 10">
    <name type="scientific">Aegilops tauschii subsp. strangulata</name>
    <name type="common">Goatgrass</name>
    <dbReference type="NCBI Taxonomy" id="200361"/>
    <lineage>
        <taxon>Eukaryota</taxon>
        <taxon>Viridiplantae</taxon>
        <taxon>Streptophyta</taxon>
        <taxon>Embryophyta</taxon>
        <taxon>Tracheophyta</taxon>
        <taxon>Spermatophyta</taxon>
        <taxon>Magnoliopsida</taxon>
        <taxon>Liliopsida</taxon>
        <taxon>Poales</taxon>
        <taxon>Poaceae</taxon>
        <taxon>BOP clade</taxon>
        <taxon>Pooideae</taxon>
        <taxon>Triticodae</taxon>
        <taxon>Triticeae</taxon>
        <taxon>Triticinae</taxon>
        <taxon>Aegilops</taxon>
    </lineage>
</organism>
<dbReference type="Proteomes" id="UP000015105">
    <property type="component" value="Chromosome 2D"/>
</dbReference>
<keyword evidence="5" id="KW-0333">Golgi apparatus</keyword>
<dbReference type="InterPro" id="IPR036174">
    <property type="entry name" value="Znf_Sec23_Sec24_sf"/>
</dbReference>
<name>A0A453A8E0_AEGTS</name>
<dbReference type="SUPFAM" id="SSF82919">
    <property type="entry name" value="Zn-finger domain of Sec23/24"/>
    <property type="match status" value="1"/>
</dbReference>
<dbReference type="SUPFAM" id="SSF53300">
    <property type="entry name" value="vWA-like"/>
    <property type="match status" value="1"/>
</dbReference>
<dbReference type="FunFam" id="3.40.50.410:FF:000020">
    <property type="entry name" value="protein transport protein Sec24D isoform X1"/>
    <property type="match status" value="1"/>
</dbReference>
<evidence type="ECO:0000256" key="1">
    <source>
        <dbReference type="ARBA" id="ARBA00004394"/>
    </source>
</evidence>
<keyword evidence="10" id="KW-1185">Reference proteome</keyword>
<dbReference type="GO" id="GO:0030127">
    <property type="term" value="C:COPII vesicle coat"/>
    <property type="evidence" value="ECO:0007669"/>
    <property type="project" value="InterPro"/>
</dbReference>
<protein>
    <recommendedName>
        <fullName evidence="11">Protein transport protein Sec24-like</fullName>
    </recommendedName>
</protein>
<evidence type="ECO:0000313" key="9">
    <source>
        <dbReference type="EnsemblPlants" id="AET2Gv20025000.2"/>
    </source>
</evidence>
<dbReference type="GO" id="GO:0070971">
    <property type="term" value="C:endoplasmic reticulum exit site"/>
    <property type="evidence" value="ECO:0007669"/>
    <property type="project" value="TreeGrafter"/>
</dbReference>